<keyword evidence="10" id="KW-0119">Carbohydrate metabolism</keyword>
<evidence type="ECO:0000256" key="4">
    <source>
        <dbReference type="ARBA" id="ARBA00022723"/>
    </source>
</evidence>
<evidence type="ECO:0000256" key="3">
    <source>
        <dbReference type="ARBA" id="ARBA00022525"/>
    </source>
</evidence>
<evidence type="ECO:0000256" key="5">
    <source>
        <dbReference type="ARBA" id="ARBA00022729"/>
    </source>
</evidence>
<protein>
    <recommendedName>
        <fullName evidence="10">AA9 family lytic polysaccharide monooxygenase</fullName>
        <ecNumber evidence="10">1.14.99.56</ecNumber>
    </recommendedName>
    <alternativeName>
        <fullName evidence="10">Endo-beta-1,4-glucanase</fullName>
    </alternativeName>
    <alternativeName>
        <fullName evidence="10">Glycosyl hydrolase 61 family protein</fullName>
    </alternativeName>
</protein>
<dbReference type="EC" id="1.14.99.56" evidence="10"/>
<feature type="domain" description="CBM1" evidence="11">
    <location>
        <begin position="213"/>
        <end position="249"/>
    </location>
</feature>
<name>A0A6A5STX1_9PLEO</name>
<dbReference type="Gene3D" id="2.70.50.70">
    <property type="match status" value="1"/>
</dbReference>
<evidence type="ECO:0000256" key="9">
    <source>
        <dbReference type="ARBA" id="ARBA00023157"/>
    </source>
</evidence>
<dbReference type="AlphaFoldDB" id="A0A6A5STX1"/>
<comment type="cofactor">
    <cofactor evidence="1">
        <name>Cu(2+)</name>
        <dbReference type="ChEBI" id="CHEBI:29036"/>
    </cofactor>
</comment>
<evidence type="ECO:0000256" key="7">
    <source>
        <dbReference type="ARBA" id="ARBA00023008"/>
    </source>
</evidence>
<dbReference type="GO" id="GO:0008810">
    <property type="term" value="F:cellulase activity"/>
    <property type="evidence" value="ECO:0007669"/>
    <property type="project" value="UniProtKB-UniRule"/>
</dbReference>
<comment type="domain">
    <text evidence="10">Has a modular structure: an endo-beta-1,4-glucanase catalytic module at the N-terminus, a linker rich in serines and threonines, and a C-terminal carbohydrate-binding module (CBM).</text>
</comment>
<evidence type="ECO:0000256" key="6">
    <source>
        <dbReference type="ARBA" id="ARBA00023002"/>
    </source>
</evidence>
<dbReference type="PROSITE" id="PS51164">
    <property type="entry name" value="CBM1_2"/>
    <property type="match status" value="1"/>
</dbReference>
<dbReference type="EMBL" id="ML976028">
    <property type="protein sequence ID" value="KAF1943092.1"/>
    <property type="molecule type" value="Genomic_DNA"/>
</dbReference>
<organism evidence="12 13">
    <name type="scientific">Clathrospora elynae</name>
    <dbReference type="NCBI Taxonomy" id="706981"/>
    <lineage>
        <taxon>Eukaryota</taxon>
        <taxon>Fungi</taxon>
        <taxon>Dikarya</taxon>
        <taxon>Ascomycota</taxon>
        <taxon>Pezizomycotina</taxon>
        <taxon>Dothideomycetes</taxon>
        <taxon>Pleosporomycetidae</taxon>
        <taxon>Pleosporales</taxon>
        <taxon>Diademaceae</taxon>
        <taxon>Clathrospora</taxon>
    </lineage>
</organism>
<evidence type="ECO:0000313" key="13">
    <source>
        <dbReference type="Proteomes" id="UP000800038"/>
    </source>
</evidence>
<evidence type="ECO:0000313" key="12">
    <source>
        <dbReference type="EMBL" id="KAF1943092.1"/>
    </source>
</evidence>
<dbReference type="GO" id="GO:0046872">
    <property type="term" value="F:metal ion binding"/>
    <property type="evidence" value="ECO:0007669"/>
    <property type="project" value="UniProtKB-KW"/>
</dbReference>
<dbReference type="InterPro" id="IPR035971">
    <property type="entry name" value="CBD_sf"/>
</dbReference>
<evidence type="ECO:0000259" key="11">
    <source>
        <dbReference type="PROSITE" id="PS51164"/>
    </source>
</evidence>
<dbReference type="InterPro" id="IPR049892">
    <property type="entry name" value="AA9"/>
</dbReference>
<dbReference type="SUPFAM" id="SSF57180">
    <property type="entry name" value="Cellulose-binding domain"/>
    <property type="match status" value="1"/>
</dbReference>
<evidence type="ECO:0000256" key="1">
    <source>
        <dbReference type="ARBA" id="ARBA00001973"/>
    </source>
</evidence>
<keyword evidence="7" id="KW-0186">Copper</keyword>
<keyword evidence="10" id="KW-0136">Cellulose degradation</keyword>
<keyword evidence="10" id="KW-0624">Polysaccharide degradation</keyword>
<keyword evidence="5" id="KW-0732">Signal</keyword>
<proteinExistence type="predicted"/>
<dbReference type="SMART" id="SM00236">
    <property type="entry name" value="fCBD"/>
    <property type="match status" value="1"/>
</dbReference>
<keyword evidence="4" id="KW-0479">Metal-binding</keyword>
<dbReference type="PANTHER" id="PTHR33353">
    <property type="entry name" value="PUTATIVE (AFU_ORTHOLOGUE AFUA_1G12560)-RELATED"/>
    <property type="match status" value="1"/>
</dbReference>
<keyword evidence="3 10" id="KW-0964">Secreted</keyword>
<dbReference type="InterPro" id="IPR005103">
    <property type="entry name" value="AA9_LPMO"/>
</dbReference>
<dbReference type="Pfam" id="PF00734">
    <property type="entry name" value="CBM_1"/>
    <property type="match status" value="1"/>
</dbReference>
<dbReference type="GO" id="GO:0004497">
    <property type="term" value="F:monooxygenase activity"/>
    <property type="evidence" value="ECO:0007669"/>
    <property type="project" value="UniProtKB-KW"/>
</dbReference>
<dbReference type="Proteomes" id="UP000800038">
    <property type="component" value="Unassembled WGS sequence"/>
</dbReference>
<reference evidence="12" key="1">
    <citation type="journal article" date="2020" name="Stud. Mycol.">
        <title>101 Dothideomycetes genomes: a test case for predicting lifestyles and emergence of pathogens.</title>
        <authorList>
            <person name="Haridas S."/>
            <person name="Albert R."/>
            <person name="Binder M."/>
            <person name="Bloem J."/>
            <person name="Labutti K."/>
            <person name="Salamov A."/>
            <person name="Andreopoulos B."/>
            <person name="Baker S."/>
            <person name="Barry K."/>
            <person name="Bills G."/>
            <person name="Bluhm B."/>
            <person name="Cannon C."/>
            <person name="Castanera R."/>
            <person name="Culley D."/>
            <person name="Daum C."/>
            <person name="Ezra D."/>
            <person name="Gonzalez J."/>
            <person name="Henrissat B."/>
            <person name="Kuo A."/>
            <person name="Liang C."/>
            <person name="Lipzen A."/>
            <person name="Lutzoni F."/>
            <person name="Magnuson J."/>
            <person name="Mondo S."/>
            <person name="Nolan M."/>
            <person name="Ohm R."/>
            <person name="Pangilinan J."/>
            <person name="Park H.-J."/>
            <person name="Ramirez L."/>
            <person name="Alfaro M."/>
            <person name="Sun H."/>
            <person name="Tritt A."/>
            <person name="Yoshinaga Y."/>
            <person name="Zwiers L.-H."/>
            <person name="Turgeon B."/>
            <person name="Goodwin S."/>
            <person name="Spatafora J."/>
            <person name="Crous P."/>
            <person name="Grigoriev I."/>
        </authorList>
    </citation>
    <scope>NUCLEOTIDE SEQUENCE</scope>
    <source>
        <strain evidence="12">CBS 161.51</strain>
    </source>
</reference>
<gene>
    <name evidence="12" type="ORF">EJ02DRAFT_148062</name>
</gene>
<keyword evidence="6" id="KW-0560">Oxidoreductase</keyword>
<dbReference type="PROSITE" id="PS00562">
    <property type="entry name" value="CBM1_1"/>
    <property type="match status" value="1"/>
</dbReference>
<keyword evidence="9 10" id="KW-1015">Disulfide bond</keyword>
<comment type="function">
    <text evidence="10">Lytic polysaccharide monooxygenase (LMPO) that depolymerizes crystalline and amorphous polysaccharides via the oxidation of scissile alpha- or beta-(1-4)-glycosidic bonds, yielding C1 and/or C4 oxidation products. Catalysis by LPMOs requires the reduction of the active-site copper from Cu(II) to Cu(I) by a reducing agent and H(2)O(2) or O(2) as a cosubstrate.</text>
</comment>
<evidence type="ECO:0000256" key="8">
    <source>
        <dbReference type="ARBA" id="ARBA00023033"/>
    </source>
</evidence>
<dbReference type="GO" id="GO:0030248">
    <property type="term" value="F:cellulose binding"/>
    <property type="evidence" value="ECO:0007669"/>
    <property type="project" value="UniProtKB-UniRule"/>
</dbReference>
<evidence type="ECO:0000256" key="2">
    <source>
        <dbReference type="ARBA" id="ARBA00004613"/>
    </source>
</evidence>
<sequence>MLFGPVDDASEVTAIVAGWFKIDELDNVGGKWASEIMGANNMTHEFTLPTGLASGDYLLRSEILALHGAQTVGGAQFYIGCAQLKINGTGSSGSCTPSIEIPGAYDENDESINIPNIYNGFDASTYKAPGGPVASCGGSGGAAPSKRTAASAPANSTVAASPSTVNSSVVVAPISTLAPAPSANATIPTTFVRLVHPSADAPIAVATGGNSTGVAEIYYTCGGIGYAGPTACEGAATCVKINDYYSQCRLA</sequence>
<dbReference type="GO" id="GO:0005576">
    <property type="term" value="C:extracellular region"/>
    <property type="evidence" value="ECO:0007669"/>
    <property type="project" value="UniProtKB-SubCell"/>
</dbReference>
<dbReference type="GO" id="GO:0030245">
    <property type="term" value="P:cellulose catabolic process"/>
    <property type="evidence" value="ECO:0007669"/>
    <property type="project" value="UniProtKB-UniRule"/>
</dbReference>
<dbReference type="OrthoDB" id="4849160at2759"/>
<keyword evidence="8" id="KW-0503">Monooxygenase</keyword>
<keyword evidence="13" id="KW-1185">Reference proteome</keyword>
<comment type="subcellular location">
    <subcellularLocation>
        <location evidence="2 10">Secreted</location>
    </subcellularLocation>
</comment>
<evidence type="ECO:0000256" key="10">
    <source>
        <dbReference type="RuleBase" id="RU368122"/>
    </source>
</evidence>
<dbReference type="InterPro" id="IPR000254">
    <property type="entry name" value="CBD"/>
</dbReference>
<comment type="catalytic activity">
    <reaction evidence="10">
        <text>[(1-&gt;4)-beta-D-glucosyl]n+m + reduced acceptor + O2 = 4-dehydro-beta-D-glucosyl-[(1-&gt;4)-beta-D-glucosyl]n-1 + [(1-&gt;4)-beta-D-glucosyl]m + acceptor + H2O.</text>
        <dbReference type="EC" id="1.14.99.56"/>
    </reaction>
</comment>
<dbReference type="Pfam" id="PF03443">
    <property type="entry name" value="AA9"/>
    <property type="match status" value="1"/>
</dbReference>
<dbReference type="PANTHER" id="PTHR33353:SF1">
    <property type="entry name" value="ENDO-BETA-1,4-GLUCANASE D"/>
    <property type="match status" value="1"/>
</dbReference>
<accession>A0A6A5STX1</accession>